<feature type="region of interest" description="Disordered" evidence="1">
    <location>
        <begin position="227"/>
        <end position="287"/>
    </location>
</feature>
<feature type="compositionally biased region" description="Pro residues" evidence="1">
    <location>
        <begin position="135"/>
        <end position="147"/>
    </location>
</feature>
<keyword evidence="3" id="KW-1185">Reference proteome</keyword>
<evidence type="ECO:0000313" key="3">
    <source>
        <dbReference type="Proteomes" id="UP000298030"/>
    </source>
</evidence>
<dbReference type="EMBL" id="QPFP01000015">
    <property type="protein sequence ID" value="TEB32454.1"/>
    <property type="molecule type" value="Genomic_DNA"/>
</dbReference>
<dbReference type="AlphaFoldDB" id="A0A4Y7TES5"/>
<evidence type="ECO:0000313" key="2">
    <source>
        <dbReference type="EMBL" id="TEB32454.1"/>
    </source>
</evidence>
<accession>A0A4Y7TES5</accession>
<dbReference type="OrthoDB" id="434783at2759"/>
<feature type="compositionally biased region" description="Polar residues" evidence="1">
    <location>
        <begin position="538"/>
        <end position="548"/>
    </location>
</feature>
<feature type="region of interest" description="Disordered" evidence="1">
    <location>
        <begin position="127"/>
        <end position="147"/>
    </location>
</feature>
<feature type="compositionally biased region" description="Acidic residues" evidence="1">
    <location>
        <begin position="264"/>
        <end position="275"/>
    </location>
</feature>
<name>A0A4Y7TES5_COPMI</name>
<organism evidence="2 3">
    <name type="scientific">Coprinellus micaceus</name>
    <name type="common">Glistening ink-cap mushroom</name>
    <name type="synonym">Coprinus micaceus</name>
    <dbReference type="NCBI Taxonomy" id="71717"/>
    <lineage>
        <taxon>Eukaryota</taxon>
        <taxon>Fungi</taxon>
        <taxon>Dikarya</taxon>
        <taxon>Basidiomycota</taxon>
        <taxon>Agaricomycotina</taxon>
        <taxon>Agaricomycetes</taxon>
        <taxon>Agaricomycetidae</taxon>
        <taxon>Agaricales</taxon>
        <taxon>Agaricineae</taxon>
        <taxon>Psathyrellaceae</taxon>
        <taxon>Coprinellus</taxon>
    </lineage>
</organism>
<comment type="caution">
    <text evidence="2">The sequence shown here is derived from an EMBL/GenBank/DDBJ whole genome shotgun (WGS) entry which is preliminary data.</text>
</comment>
<sequence length="548" mass="59936">MSRREAVPLPVIPSLPATRAAARAAGWRWAGPTQEDLREMGGWCVWGRRGVWGEREGEAEAVQVQVQVQVRQGAGGAEGAGGAGGDGEETIGGIKAKVDEKLGWYSDSQRWDVDWWRMRLCAGTEWQNKHSSSPSFPPYSPSHSPPSPYPLYKHPHLSRAQRTGRVYERGMLTGLWQGYMHMPNEASLSYVANTRQFPSNFGEQALGVMMRPVLVRLAEHAWVARPGDGGRLGEEELGEEEGKGRKKGGKGKRYWERGMVSEGNADEEGEGEYEYLEPSGEGPVPIAKPTTMTKRVLVPDDYAQGKGKGEMDSAAVVDPMPGVARVGFLDENMNNAWFPGPVGSLRWEEGALVATTTPEGTMRQVSPEEGVEDGVWRDRYVEQWKGEGGERLKMRSVTFRIPGTFERGEGVEVVSTPHPPAVGVAAPSQSKLASLRPLHLLRRHHPQTRVGPRVSLQGWITRTSLSLMRYLCRRRPPVSVRSGKLSRLRCTCMRPTTPAGCGRACMSGWRGRRGRRVAGCGGIRSRGGSSPTPIPTRGVSSVGNASGL</sequence>
<feature type="region of interest" description="Disordered" evidence="1">
    <location>
        <begin position="518"/>
        <end position="548"/>
    </location>
</feature>
<dbReference type="STRING" id="71717.A0A4Y7TES5"/>
<dbReference type="Proteomes" id="UP000298030">
    <property type="component" value="Unassembled WGS sequence"/>
</dbReference>
<evidence type="ECO:0000256" key="1">
    <source>
        <dbReference type="SAM" id="MobiDB-lite"/>
    </source>
</evidence>
<reference evidence="2 3" key="1">
    <citation type="journal article" date="2019" name="Nat. Ecol. Evol.">
        <title>Megaphylogeny resolves global patterns of mushroom evolution.</title>
        <authorList>
            <person name="Varga T."/>
            <person name="Krizsan K."/>
            <person name="Foldi C."/>
            <person name="Dima B."/>
            <person name="Sanchez-Garcia M."/>
            <person name="Sanchez-Ramirez S."/>
            <person name="Szollosi G.J."/>
            <person name="Szarkandi J.G."/>
            <person name="Papp V."/>
            <person name="Albert L."/>
            <person name="Andreopoulos W."/>
            <person name="Angelini C."/>
            <person name="Antonin V."/>
            <person name="Barry K.W."/>
            <person name="Bougher N.L."/>
            <person name="Buchanan P."/>
            <person name="Buyck B."/>
            <person name="Bense V."/>
            <person name="Catcheside P."/>
            <person name="Chovatia M."/>
            <person name="Cooper J."/>
            <person name="Damon W."/>
            <person name="Desjardin D."/>
            <person name="Finy P."/>
            <person name="Geml J."/>
            <person name="Haridas S."/>
            <person name="Hughes K."/>
            <person name="Justo A."/>
            <person name="Karasinski D."/>
            <person name="Kautmanova I."/>
            <person name="Kiss B."/>
            <person name="Kocsube S."/>
            <person name="Kotiranta H."/>
            <person name="LaButti K.M."/>
            <person name="Lechner B.E."/>
            <person name="Liimatainen K."/>
            <person name="Lipzen A."/>
            <person name="Lukacs Z."/>
            <person name="Mihaltcheva S."/>
            <person name="Morgado L.N."/>
            <person name="Niskanen T."/>
            <person name="Noordeloos M.E."/>
            <person name="Ohm R.A."/>
            <person name="Ortiz-Santana B."/>
            <person name="Ovrebo C."/>
            <person name="Racz N."/>
            <person name="Riley R."/>
            <person name="Savchenko A."/>
            <person name="Shiryaev A."/>
            <person name="Soop K."/>
            <person name="Spirin V."/>
            <person name="Szebenyi C."/>
            <person name="Tomsovsky M."/>
            <person name="Tulloss R.E."/>
            <person name="Uehling J."/>
            <person name="Grigoriev I.V."/>
            <person name="Vagvolgyi C."/>
            <person name="Papp T."/>
            <person name="Martin F.M."/>
            <person name="Miettinen O."/>
            <person name="Hibbett D.S."/>
            <person name="Nagy L.G."/>
        </authorList>
    </citation>
    <scope>NUCLEOTIDE SEQUENCE [LARGE SCALE GENOMIC DNA]</scope>
    <source>
        <strain evidence="2 3">FP101781</strain>
    </source>
</reference>
<proteinExistence type="predicted"/>
<gene>
    <name evidence="2" type="ORF">FA13DRAFT_255647</name>
</gene>
<protein>
    <submittedName>
        <fullName evidence="2">Uncharacterized protein</fullName>
    </submittedName>
</protein>